<evidence type="ECO:0000256" key="9">
    <source>
        <dbReference type="ARBA" id="ARBA00023136"/>
    </source>
</evidence>
<feature type="region of interest" description="Disordered" evidence="10">
    <location>
        <begin position="294"/>
        <end position="321"/>
    </location>
</feature>
<dbReference type="GO" id="GO:0005886">
    <property type="term" value="C:plasma membrane"/>
    <property type="evidence" value="ECO:0007669"/>
    <property type="project" value="UniProtKB-SubCell"/>
</dbReference>
<keyword evidence="13" id="KW-1185">Reference proteome</keyword>
<keyword evidence="5" id="KW-0547">Nucleotide-binding</keyword>
<sequence length="488" mass="50437">MAAQPTTRWQVNGYRFLVRRMEHALVRRDVRMLHDPMRTQSRALTVGAVLAVIGLAGCGALALIRPQDKIGDAQIVVGKDSGAMFVMVEDTLHPVLNLASARLIAGDAATPVIVKESELGTRPRGALMGIPGAPSALPHGEPTAWTVCDSIASGGTKAISTAVVAGDPELGENISTLADGKALLVTGTDGTYLVYDGKRARIDPGNRAVSLAFGLDGVEPRPVSPGLLAAIPEAPAISPPVIEGAGSLPGYSLQGKTIGSVVRVQDAQETKSYVVLRDGLQRISQATEDLIRYSDSQGSAGTDSVTPDVVSRAPQANDPAVSTFPAVAPEIIDIDSRPVSCLSWRPIDGADESDGGLRATVDVITGNAIPLPHDAEMVALAQADGTGPNADTAYLKPGSGGLVHTTGIDPSSERKGALFFVADTGVRYGVENVETAKVLGFTDGSAAAPWSIVGMLPPGPMLGREAAFLAHDGVAPDDQPVDVSPPSR</sequence>
<evidence type="ECO:0000256" key="8">
    <source>
        <dbReference type="ARBA" id="ARBA00022989"/>
    </source>
</evidence>
<keyword evidence="7" id="KW-0067">ATP-binding</keyword>
<gene>
    <name evidence="12" type="ORF">SAMN05444583_104112</name>
</gene>
<dbReference type="RefSeq" id="WP_072749999.1">
    <property type="nucleotide sequence ID" value="NZ_FOAW01000004.1"/>
</dbReference>
<evidence type="ECO:0000256" key="11">
    <source>
        <dbReference type="SAM" id="Phobius"/>
    </source>
</evidence>
<keyword evidence="4 11" id="KW-0812">Transmembrane</keyword>
<dbReference type="Pfam" id="PF05108">
    <property type="entry name" value="T7SS_ESX1_EccB"/>
    <property type="match status" value="1"/>
</dbReference>
<dbReference type="InterPro" id="IPR042485">
    <property type="entry name" value="T7SS_EccB_R3"/>
</dbReference>
<dbReference type="NCBIfam" id="TIGR03919">
    <property type="entry name" value="T7SS_EccB"/>
    <property type="match status" value="1"/>
</dbReference>
<feature type="transmembrane region" description="Helical" evidence="11">
    <location>
        <begin position="43"/>
        <end position="64"/>
    </location>
</feature>
<organism evidence="12 13">
    <name type="scientific">Rhodococcus maanshanensis</name>
    <dbReference type="NCBI Taxonomy" id="183556"/>
    <lineage>
        <taxon>Bacteria</taxon>
        <taxon>Bacillati</taxon>
        <taxon>Actinomycetota</taxon>
        <taxon>Actinomycetes</taxon>
        <taxon>Mycobacteriales</taxon>
        <taxon>Nocardiaceae</taxon>
        <taxon>Rhodococcus</taxon>
    </lineage>
</organism>
<evidence type="ECO:0000256" key="2">
    <source>
        <dbReference type="ARBA" id="ARBA00008149"/>
    </source>
</evidence>
<dbReference type="AlphaFoldDB" id="A0A1H7KMV5"/>
<dbReference type="GO" id="GO:0016787">
    <property type="term" value="F:hydrolase activity"/>
    <property type="evidence" value="ECO:0007669"/>
    <property type="project" value="UniProtKB-KW"/>
</dbReference>
<evidence type="ECO:0000256" key="3">
    <source>
        <dbReference type="ARBA" id="ARBA00022475"/>
    </source>
</evidence>
<proteinExistence type="inferred from homology"/>
<dbReference type="EMBL" id="FOAW01000004">
    <property type="protein sequence ID" value="SEK88112.1"/>
    <property type="molecule type" value="Genomic_DNA"/>
</dbReference>
<evidence type="ECO:0000256" key="6">
    <source>
        <dbReference type="ARBA" id="ARBA00022801"/>
    </source>
</evidence>
<dbReference type="Gene3D" id="3.30.2390.20">
    <property type="entry name" value="Type VII secretion system EccB, repeat 1 domain"/>
    <property type="match status" value="1"/>
</dbReference>
<keyword evidence="3" id="KW-1003">Cell membrane</keyword>
<dbReference type="GO" id="GO:0005576">
    <property type="term" value="C:extracellular region"/>
    <property type="evidence" value="ECO:0007669"/>
    <property type="project" value="TreeGrafter"/>
</dbReference>
<dbReference type="OrthoDB" id="3847604at2"/>
<dbReference type="PANTHER" id="PTHR40765">
    <property type="entry name" value="ESX-2 SECRETION SYSTEM ATPASE ECCB2"/>
    <property type="match status" value="1"/>
</dbReference>
<evidence type="ECO:0000256" key="10">
    <source>
        <dbReference type="SAM" id="MobiDB-lite"/>
    </source>
</evidence>
<dbReference type="GO" id="GO:0005524">
    <property type="term" value="F:ATP binding"/>
    <property type="evidence" value="ECO:0007669"/>
    <property type="project" value="UniProtKB-KW"/>
</dbReference>
<comment type="subcellular location">
    <subcellularLocation>
        <location evidence="1">Cell membrane</location>
        <topology evidence="1">Single-pass membrane protein</topology>
    </subcellularLocation>
</comment>
<evidence type="ECO:0000256" key="4">
    <source>
        <dbReference type="ARBA" id="ARBA00022692"/>
    </source>
</evidence>
<keyword evidence="9 11" id="KW-0472">Membrane</keyword>
<accession>A0A1H7KMV5</accession>
<evidence type="ECO:0000256" key="7">
    <source>
        <dbReference type="ARBA" id="ARBA00022840"/>
    </source>
</evidence>
<keyword evidence="6" id="KW-0378">Hydrolase</keyword>
<dbReference type="InterPro" id="IPR044857">
    <property type="entry name" value="T7SS_EccB_R1"/>
</dbReference>
<evidence type="ECO:0000256" key="1">
    <source>
        <dbReference type="ARBA" id="ARBA00004162"/>
    </source>
</evidence>
<dbReference type="PANTHER" id="PTHR40765:SF2">
    <property type="entry name" value="ESX-2 SECRETION SYSTEM ATPASE ECCB2"/>
    <property type="match status" value="1"/>
</dbReference>
<comment type="similarity">
    <text evidence="2">Belongs to the EccB family.</text>
</comment>
<feature type="compositionally biased region" description="Polar residues" evidence="10">
    <location>
        <begin position="294"/>
        <end position="305"/>
    </location>
</feature>
<dbReference type="InterPro" id="IPR007795">
    <property type="entry name" value="T7SS_EccB"/>
</dbReference>
<evidence type="ECO:0000313" key="12">
    <source>
        <dbReference type="EMBL" id="SEK88112.1"/>
    </source>
</evidence>
<protein>
    <submittedName>
        <fullName evidence="12">Type VII secretion protein EccB</fullName>
    </submittedName>
</protein>
<evidence type="ECO:0000256" key="5">
    <source>
        <dbReference type="ARBA" id="ARBA00022741"/>
    </source>
</evidence>
<keyword evidence="8 11" id="KW-1133">Transmembrane helix</keyword>
<name>A0A1H7KMV5_9NOCA</name>
<dbReference type="Proteomes" id="UP000198677">
    <property type="component" value="Unassembled WGS sequence"/>
</dbReference>
<evidence type="ECO:0000313" key="13">
    <source>
        <dbReference type="Proteomes" id="UP000198677"/>
    </source>
</evidence>
<reference evidence="13" key="1">
    <citation type="submission" date="2016-10" db="EMBL/GenBank/DDBJ databases">
        <authorList>
            <person name="Varghese N."/>
            <person name="Submissions S."/>
        </authorList>
    </citation>
    <scope>NUCLEOTIDE SEQUENCE [LARGE SCALE GENOMIC DNA]</scope>
    <source>
        <strain evidence="13">DSM 44675</strain>
    </source>
</reference>
<dbReference type="Gene3D" id="2.40.50.910">
    <property type="entry name" value="Type VII secretion system EccB, repeat 3 domain"/>
    <property type="match status" value="1"/>
</dbReference>